<evidence type="ECO:0000313" key="14">
    <source>
        <dbReference type="Proteomes" id="UP000565785"/>
    </source>
</evidence>
<evidence type="ECO:0000256" key="7">
    <source>
        <dbReference type="ARBA" id="ARBA00023157"/>
    </source>
</evidence>
<sequence length="222" mass="23648">LLLLPAAPSGPAPAPAEQRAAVAEVVANTTACSTTCGLGVWLEEVCGVSANGKRGSCRLRRSRCLSGWSCGIAHLTVGEGEPLQLRCLPPDVASFSSRAYRCSWRFAPGFITTNDALFRPLGRPEPVLALSAASESDAGTYRCDVRLLKMLKVVQRSYFGVTVIRKDLVHLSFANGTRGAAQGWPRWWQWELLRVCAAGAGAGALGGALVIVALRCLKVRGR</sequence>
<dbReference type="Proteomes" id="UP000565785">
    <property type="component" value="Unassembled WGS sequence"/>
</dbReference>
<evidence type="ECO:0000256" key="5">
    <source>
        <dbReference type="ARBA" id="ARBA00022989"/>
    </source>
</evidence>
<comment type="subcellular location">
    <subcellularLocation>
        <location evidence="1">Cell membrane</location>
        <topology evidence="1">Single-pass type I membrane protein</topology>
    </subcellularLocation>
</comment>
<gene>
    <name evidence="13" type="primary">Tmem81</name>
    <name evidence="13" type="ORF">RHICYA_R03658</name>
</gene>
<dbReference type="SUPFAM" id="SSF48726">
    <property type="entry name" value="Immunoglobulin"/>
    <property type="match status" value="1"/>
</dbReference>
<dbReference type="PANTHER" id="PTHR35670:SF1">
    <property type="entry name" value="TRANSMEMBRANE PROTEIN 81"/>
    <property type="match status" value="1"/>
</dbReference>
<keyword evidence="4" id="KW-0732">Signal</keyword>
<feature type="transmembrane region" description="Helical" evidence="11">
    <location>
        <begin position="192"/>
        <end position="214"/>
    </location>
</feature>
<dbReference type="SMART" id="SM00409">
    <property type="entry name" value="IG"/>
    <property type="match status" value="1"/>
</dbReference>
<keyword evidence="8" id="KW-0393">Immunoglobulin domain</keyword>
<evidence type="ECO:0000256" key="10">
    <source>
        <dbReference type="ARBA" id="ARBA00050022"/>
    </source>
</evidence>
<evidence type="ECO:0000256" key="6">
    <source>
        <dbReference type="ARBA" id="ARBA00023136"/>
    </source>
</evidence>
<dbReference type="InterPro" id="IPR036179">
    <property type="entry name" value="Ig-like_dom_sf"/>
</dbReference>
<name>A0A7L1MZ58_RHICY</name>
<reference evidence="13 14" key="1">
    <citation type="submission" date="2019-09" db="EMBL/GenBank/DDBJ databases">
        <title>Bird 10,000 Genomes (B10K) Project - Family phase.</title>
        <authorList>
            <person name="Zhang G."/>
        </authorList>
    </citation>
    <scope>NUCLEOTIDE SEQUENCE [LARGE SCALE GENOMIC DNA]</scope>
    <source>
        <strain evidence="13">B10K-DU-002-35</strain>
        <tissue evidence="13">Muscle</tissue>
    </source>
</reference>
<keyword evidence="3 11" id="KW-0812">Transmembrane</keyword>
<keyword evidence="5 11" id="KW-1133">Transmembrane helix</keyword>
<evidence type="ECO:0000313" key="13">
    <source>
        <dbReference type="EMBL" id="NXN92840.1"/>
    </source>
</evidence>
<evidence type="ECO:0000256" key="8">
    <source>
        <dbReference type="ARBA" id="ARBA00023319"/>
    </source>
</evidence>
<evidence type="ECO:0000256" key="3">
    <source>
        <dbReference type="ARBA" id="ARBA00022692"/>
    </source>
</evidence>
<evidence type="ECO:0000256" key="9">
    <source>
        <dbReference type="ARBA" id="ARBA00049937"/>
    </source>
</evidence>
<dbReference type="GO" id="GO:0005886">
    <property type="term" value="C:plasma membrane"/>
    <property type="evidence" value="ECO:0007669"/>
    <property type="project" value="UniProtKB-SubCell"/>
</dbReference>
<protein>
    <recommendedName>
        <fullName evidence="10">Transmembrane protein 81</fullName>
    </recommendedName>
</protein>
<keyword evidence="7" id="KW-1015">Disulfide bond</keyword>
<dbReference type="PROSITE" id="PS50835">
    <property type="entry name" value="IG_LIKE"/>
    <property type="match status" value="1"/>
</dbReference>
<proteinExistence type="predicted"/>
<dbReference type="EMBL" id="VXBP01001522">
    <property type="protein sequence ID" value="NXN92840.1"/>
    <property type="molecule type" value="Genomic_DNA"/>
</dbReference>
<evidence type="ECO:0000259" key="12">
    <source>
        <dbReference type="PROSITE" id="PS50835"/>
    </source>
</evidence>
<feature type="non-terminal residue" evidence="13">
    <location>
        <position position="222"/>
    </location>
</feature>
<dbReference type="InterPro" id="IPR007110">
    <property type="entry name" value="Ig-like_dom"/>
</dbReference>
<dbReference type="AlphaFoldDB" id="A0A7L1MZ58"/>
<organism evidence="13 14">
    <name type="scientific">Rhinopomastus cyanomelas</name>
    <name type="common">Common scimitarbill</name>
    <dbReference type="NCBI Taxonomy" id="113115"/>
    <lineage>
        <taxon>Eukaryota</taxon>
        <taxon>Metazoa</taxon>
        <taxon>Chordata</taxon>
        <taxon>Craniata</taxon>
        <taxon>Vertebrata</taxon>
        <taxon>Euteleostomi</taxon>
        <taxon>Archelosauria</taxon>
        <taxon>Archosauria</taxon>
        <taxon>Dinosauria</taxon>
        <taxon>Saurischia</taxon>
        <taxon>Theropoda</taxon>
        <taxon>Coelurosauria</taxon>
        <taxon>Aves</taxon>
        <taxon>Neognathae</taxon>
        <taxon>Neoaves</taxon>
        <taxon>Telluraves</taxon>
        <taxon>Coraciimorphae</taxon>
        <taxon>Bucerotiformes</taxon>
        <taxon>Rhinopomastidae</taxon>
        <taxon>Rhinopomastus</taxon>
    </lineage>
</organism>
<dbReference type="InterPro" id="IPR003599">
    <property type="entry name" value="Ig_sub"/>
</dbReference>
<dbReference type="PANTHER" id="PTHR35670">
    <property type="entry name" value="TRANSMEMBRANE PROTEIN 81"/>
    <property type="match status" value="1"/>
</dbReference>
<accession>A0A7L1MZ58</accession>
<comment type="function">
    <text evidence="9">Essential fertilization factor required for male fertility. Part of a conserved trimeric sperm complex with the essential fertilization factors IZUMO1 and SPACA6 which bridges sperm and oocyte membranes during fertilization by binding to IZUMO1R/JUNO on the oocyte.</text>
</comment>
<dbReference type="OrthoDB" id="9390762at2759"/>
<dbReference type="InterPro" id="IPR039293">
    <property type="entry name" value="TMEM81"/>
</dbReference>
<evidence type="ECO:0000256" key="11">
    <source>
        <dbReference type="SAM" id="Phobius"/>
    </source>
</evidence>
<feature type="domain" description="Ig-like" evidence="12">
    <location>
        <begin position="79"/>
        <end position="145"/>
    </location>
</feature>
<keyword evidence="2" id="KW-1003">Cell membrane</keyword>
<keyword evidence="14" id="KW-1185">Reference proteome</keyword>
<comment type="caution">
    <text evidence="13">The sequence shown here is derived from an EMBL/GenBank/DDBJ whole genome shotgun (WGS) entry which is preliminary data.</text>
</comment>
<evidence type="ECO:0000256" key="1">
    <source>
        <dbReference type="ARBA" id="ARBA00004251"/>
    </source>
</evidence>
<keyword evidence="6 11" id="KW-0472">Membrane</keyword>
<evidence type="ECO:0000256" key="2">
    <source>
        <dbReference type="ARBA" id="ARBA00022475"/>
    </source>
</evidence>
<evidence type="ECO:0000256" key="4">
    <source>
        <dbReference type="ARBA" id="ARBA00022729"/>
    </source>
</evidence>
<feature type="non-terminal residue" evidence="13">
    <location>
        <position position="1"/>
    </location>
</feature>